<dbReference type="EMBL" id="KI289416">
    <property type="protein sequence ID" value="ESA08250.1"/>
    <property type="molecule type" value="Genomic_DNA"/>
</dbReference>
<accession>U9TJE2</accession>
<dbReference type="InterPro" id="IPR010866">
    <property type="entry name" value="A-2_8-polyST"/>
</dbReference>
<dbReference type="AlphaFoldDB" id="U9TJE2"/>
<dbReference type="HOGENOM" id="CLU_752588_0_0_1"/>
<gene>
    <name evidence="1" type="ORF">GLOINDRAFT_98381</name>
</gene>
<dbReference type="InterPro" id="IPR001451">
    <property type="entry name" value="Hexapep"/>
</dbReference>
<protein>
    <submittedName>
        <fullName evidence="1">Uncharacterized protein</fullName>
    </submittedName>
</protein>
<proteinExistence type="predicted"/>
<name>U9TJE2_RHIID</name>
<reference evidence="1" key="1">
    <citation type="submission" date="2013-07" db="EMBL/GenBank/DDBJ databases">
        <title>The genome of an arbuscular mycorrhizal fungus provides insights into the evolution of the oldest plant symbiosis.</title>
        <authorList>
            <consortium name="DOE Joint Genome Institute"/>
            <person name="Tisserant E."/>
            <person name="Malbreil M."/>
            <person name="Kuo A."/>
            <person name="Kohler A."/>
            <person name="Symeonidi A."/>
            <person name="Balestrini R."/>
            <person name="Charron P."/>
            <person name="Duensing N."/>
            <person name="Frei-dit-Frey N."/>
            <person name="Gianinazzi-Pearson V."/>
            <person name="Gilbert B."/>
            <person name="Handa Y."/>
            <person name="Hijri M."/>
            <person name="Kaul R."/>
            <person name="Kawaguchi M."/>
            <person name="Krajinski F."/>
            <person name="Lammers P."/>
            <person name="Lapierre D."/>
            <person name="Masclaux F.G."/>
            <person name="Murat C."/>
            <person name="Morin E."/>
            <person name="Ndikumana S."/>
            <person name="Pagni M."/>
            <person name="Petitpierre D."/>
            <person name="Requena N."/>
            <person name="Rosikiewicz P."/>
            <person name="Riley R."/>
            <person name="Saito K."/>
            <person name="San Clemente H."/>
            <person name="Shapiro H."/>
            <person name="van Tuinen D."/>
            <person name="Becard G."/>
            <person name="Bonfante P."/>
            <person name="Paszkowski U."/>
            <person name="Shachar-Hill Y."/>
            <person name="Young J.P."/>
            <person name="Sanders I.R."/>
            <person name="Henrissat B."/>
            <person name="Rensing S.A."/>
            <person name="Grigoriev I.V."/>
            <person name="Corradi N."/>
            <person name="Roux C."/>
            <person name="Martin F."/>
        </authorList>
    </citation>
    <scope>NUCLEOTIDE SEQUENCE</scope>
    <source>
        <strain evidence="1">DAOM 197198</strain>
    </source>
</reference>
<sequence>MPNVFHLDHPIGSVLGRATYGENFTFSQNCTVGNNKGIFPKLGKNVTMHSGSKILGDSTIGDNVTISANCYIKDSSIPNDRVVFGESPNFHSPFHSYLSGLIASTYYPKDKNLLVTEGNHKIKRNIFHEIIELKSTGGSVLKSRASIEESLKTIISLATTPSRIFISDIAWPLCNRVFFSKELNTNSFYFFSDGIGSYINAQKNKKQIIRDSAKVITGTLGLTSRYRNFTGHHLGLLFLDQPLWSILGKSWEEKFDYTIKRMKENYKDYTLYFKQHHRSRNIEKQKLLDLGYLELDRNYCIEEIAEEKQFNVVISFYSSALLHLKLLIADIEIISLRDKDIEKALPNTVNVIDIFSNHKIPSVELKDF</sequence>
<organism evidence="1">
    <name type="scientific">Rhizophagus irregularis (strain DAOM 181602 / DAOM 197198 / MUCL 43194)</name>
    <name type="common">Arbuscular mycorrhizal fungus</name>
    <name type="synonym">Glomus intraradices</name>
    <dbReference type="NCBI Taxonomy" id="747089"/>
    <lineage>
        <taxon>Eukaryota</taxon>
        <taxon>Fungi</taxon>
        <taxon>Fungi incertae sedis</taxon>
        <taxon>Mucoromycota</taxon>
        <taxon>Glomeromycotina</taxon>
        <taxon>Glomeromycetes</taxon>
        <taxon>Glomerales</taxon>
        <taxon>Glomeraceae</taxon>
        <taxon>Rhizophagus</taxon>
    </lineage>
</organism>
<evidence type="ECO:0000313" key="1">
    <source>
        <dbReference type="EMBL" id="ESA08250.1"/>
    </source>
</evidence>
<dbReference type="InterPro" id="IPR011004">
    <property type="entry name" value="Trimer_LpxA-like_sf"/>
</dbReference>
<dbReference type="SUPFAM" id="SSF51161">
    <property type="entry name" value="Trimeric LpxA-like enzymes"/>
    <property type="match status" value="1"/>
</dbReference>
<dbReference type="Pfam" id="PF07388">
    <property type="entry name" value="A-2_8-polyST"/>
    <property type="match status" value="1"/>
</dbReference>
<dbReference type="Pfam" id="PF00132">
    <property type="entry name" value="Hexapep"/>
    <property type="match status" value="1"/>
</dbReference>
<dbReference type="Gene3D" id="2.160.10.10">
    <property type="entry name" value="Hexapeptide repeat proteins"/>
    <property type="match status" value="1"/>
</dbReference>